<feature type="compositionally biased region" description="Basic and acidic residues" evidence="4">
    <location>
        <begin position="301"/>
        <end position="311"/>
    </location>
</feature>
<dbReference type="InterPro" id="IPR023674">
    <property type="entry name" value="Ribosomal_uL1-like"/>
</dbReference>
<dbReference type="STRING" id="1116229.S3DH72"/>
<dbReference type="AlphaFoldDB" id="S3DH72"/>
<dbReference type="HOGENOM" id="CLU_062853_1_0_1"/>
<name>S3DH72_GLAL2</name>
<dbReference type="InterPro" id="IPR028364">
    <property type="entry name" value="Ribosomal_uL1/biogenesis"/>
</dbReference>
<evidence type="ECO:0000256" key="3">
    <source>
        <dbReference type="ARBA" id="ARBA00023274"/>
    </source>
</evidence>
<accession>S3DH72</accession>
<comment type="similarity">
    <text evidence="1">Belongs to the universal ribosomal protein uL1 family.</text>
</comment>
<dbReference type="Proteomes" id="UP000016922">
    <property type="component" value="Unassembled WGS sequence"/>
</dbReference>
<dbReference type="InterPro" id="IPR016095">
    <property type="entry name" value="Ribosomal_uL1_3-a/b-sand"/>
</dbReference>
<dbReference type="KEGG" id="glz:GLAREA_12669"/>
<evidence type="ECO:0000256" key="2">
    <source>
        <dbReference type="ARBA" id="ARBA00022980"/>
    </source>
</evidence>
<evidence type="ECO:0000313" key="6">
    <source>
        <dbReference type="Proteomes" id="UP000016922"/>
    </source>
</evidence>
<dbReference type="eggNOG" id="KOG1569">
    <property type="taxonomic scope" value="Eukaryota"/>
</dbReference>
<evidence type="ECO:0000313" key="5">
    <source>
        <dbReference type="EMBL" id="EPE31366.1"/>
    </source>
</evidence>
<dbReference type="PANTHER" id="PTHR36427:SF3">
    <property type="entry name" value="LARGE RIBOSOMAL SUBUNIT PROTEIN UL1M"/>
    <property type="match status" value="1"/>
</dbReference>
<evidence type="ECO:0000256" key="4">
    <source>
        <dbReference type="SAM" id="MobiDB-lite"/>
    </source>
</evidence>
<protein>
    <submittedName>
        <fullName evidence="5">Ribosomal protein L1</fullName>
    </submittedName>
</protein>
<dbReference type="OrthoDB" id="1747252at2759"/>
<keyword evidence="2 5" id="KW-0689">Ribosomal protein</keyword>
<dbReference type="GeneID" id="19471709"/>
<dbReference type="FunFam" id="3.40.50.790:FF:000001">
    <property type="entry name" value="50S ribosomal protein L1"/>
    <property type="match status" value="1"/>
</dbReference>
<dbReference type="EMBL" id="KE145362">
    <property type="protein sequence ID" value="EPE31366.1"/>
    <property type="molecule type" value="Genomic_DNA"/>
</dbReference>
<dbReference type="Pfam" id="PF00687">
    <property type="entry name" value="Ribosomal_L1"/>
    <property type="match status" value="1"/>
</dbReference>
<dbReference type="SUPFAM" id="SSF56808">
    <property type="entry name" value="Ribosomal protein L1"/>
    <property type="match status" value="1"/>
</dbReference>
<keyword evidence="3" id="KW-0687">Ribonucleoprotein</keyword>
<proteinExistence type="inferred from homology"/>
<sequence>MATAKPCLTQLSRTCLYSLRQTQSTIPFRTFSSTAPCAVKQSRKKTERKLAGKAGTVIKGKKAAVEKKKKKTNIYWNDPDLKGEEQFSLLEAMRIIRAWEVGYKPTSVKYEVAMRVSGVRNGPVVRNRIRLPHPVKTDFGVCVICPPDSKYAAEAKAAGAVLVGEDEVFDAVKAGKIDFERCLCQTDSVPKLNKSGIARILGPKSLMPNHKTGTIVADPAKAMREMIGASEYRERQGVVRMAVGQLGFTPEQMTKNLKSFVDSVKKDMSRLSDKISKNIAEVVLSSTHGPGIPLNGGLTDGKTHVTEKDLV</sequence>
<keyword evidence="6" id="KW-1185">Reference proteome</keyword>
<dbReference type="RefSeq" id="XP_008081641.1">
    <property type="nucleotide sequence ID" value="XM_008083450.1"/>
</dbReference>
<feature type="region of interest" description="Disordered" evidence="4">
    <location>
        <begin position="290"/>
        <end position="311"/>
    </location>
</feature>
<dbReference type="OMA" id="EFRVDKH"/>
<organism evidence="5 6">
    <name type="scientific">Glarea lozoyensis (strain ATCC 20868 / MF5171)</name>
    <dbReference type="NCBI Taxonomy" id="1116229"/>
    <lineage>
        <taxon>Eukaryota</taxon>
        <taxon>Fungi</taxon>
        <taxon>Dikarya</taxon>
        <taxon>Ascomycota</taxon>
        <taxon>Pezizomycotina</taxon>
        <taxon>Leotiomycetes</taxon>
        <taxon>Helotiales</taxon>
        <taxon>Helotiaceae</taxon>
        <taxon>Glarea</taxon>
    </lineage>
</organism>
<dbReference type="PANTHER" id="PTHR36427">
    <property type="entry name" value="54S RIBOSOMAL PROTEIN L1, MITOCHONDRIAL"/>
    <property type="match status" value="1"/>
</dbReference>
<dbReference type="Gene3D" id="3.30.190.20">
    <property type="match status" value="1"/>
</dbReference>
<evidence type="ECO:0000256" key="1">
    <source>
        <dbReference type="ARBA" id="ARBA00010531"/>
    </source>
</evidence>
<dbReference type="GO" id="GO:0005762">
    <property type="term" value="C:mitochondrial large ribosomal subunit"/>
    <property type="evidence" value="ECO:0007669"/>
    <property type="project" value="TreeGrafter"/>
</dbReference>
<gene>
    <name evidence="5" type="ORF">GLAREA_12669</name>
</gene>
<reference evidence="5 6" key="1">
    <citation type="journal article" date="2013" name="BMC Genomics">
        <title>Genomics-driven discovery of the pneumocandin biosynthetic gene cluster in the fungus Glarea lozoyensis.</title>
        <authorList>
            <person name="Chen L."/>
            <person name="Yue Q."/>
            <person name="Zhang X."/>
            <person name="Xiang M."/>
            <person name="Wang C."/>
            <person name="Li S."/>
            <person name="Che Y."/>
            <person name="Ortiz-Lopez F.J."/>
            <person name="Bills G.F."/>
            <person name="Liu X."/>
            <person name="An Z."/>
        </authorList>
    </citation>
    <scope>NUCLEOTIDE SEQUENCE [LARGE SCALE GENOMIC DNA]</scope>
    <source>
        <strain evidence="6">ATCC 20868 / MF5171</strain>
    </source>
</reference>
<dbReference type="Gene3D" id="3.40.50.790">
    <property type="match status" value="1"/>
</dbReference>
<dbReference type="GO" id="GO:0003735">
    <property type="term" value="F:structural constituent of ribosome"/>
    <property type="evidence" value="ECO:0007669"/>
    <property type="project" value="TreeGrafter"/>
</dbReference>
<dbReference type="CDD" id="cd00403">
    <property type="entry name" value="Ribosomal_L1"/>
    <property type="match status" value="1"/>
</dbReference>